<dbReference type="OrthoDB" id="153025at2"/>
<evidence type="ECO:0000313" key="6">
    <source>
        <dbReference type="EMBL" id="TLP97038.1"/>
    </source>
</evidence>
<dbReference type="EMBL" id="VAVZ01000019">
    <property type="protein sequence ID" value="TLP97038.1"/>
    <property type="molecule type" value="Genomic_DNA"/>
</dbReference>
<organism evidence="6 7">
    <name type="scientific">Nesterenkonia salmonea</name>
    <dbReference type="NCBI Taxonomy" id="1804987"/>
    <lineage>
        <taxon>Bacteria</taxon>
        <taxon>Bacillati</taxon>
        <taxon>Actinomycetota</taxon>
        <taxon>Actinomycetes</taxon>
        <taxon>Micrococcales</taxon>
        <taxon>Micrococcaceae</taxon>
        <taxon>Nesterenkonia</taxon>
    </lineage>
</organism>
<dbReference type="Gene3D" id="3.90.550.10">
    <property type="entry name" value="Spore Coat Polysaccharide Biosynthesis Protein SpsA, Chain A"/>
    <property type="match status" value="1"/>
</dbReference>
<evidence type="ECO:0000259" key="5">
    <source>
        <dbReference type="Pfam" id="PF00535"/>
    </source>
</evidence>
<evidence type="ECO:0000256" key="1">
    <source>
        <dbReference type="ARBA" id="ARBA00004776"/>
    </source>
</evidence>
<dbReference type="PANTHER" id="PTHR43179:SF12">
    <property type="entry name" value="GALACTOFURANOSYLTRANSFERASE GLFT2"/>
    <property type="match status" value="1"/>
</dbReference>
<dbReference type="PANTHER" id="PTHR43179">
    <property type="entry name" value="RHAMNOSYLTRANSFERASE WBBL"/>
    <property type="match status" value="1"/>
</dbReference>
<feature type="domain" description="Glycosyltransferase 2-like" evidence="5">
    <location>
        <begin position="22"/>
        <end position="190"/>
    </location>
</feature>
<comment type="caution">
    <text evidence="6">The sequence shown here is derived from an EMBL/GenBank/DDBJ whole genome shotgun (WGS) entry which is preliminary data.</text>
</comment>
<evidence type="ECO:0000313" key="7">
    <source>
        <dbReference type="Proteomes" id="UP000310458"/>
    </source>
</evidence>
<name>A0A5R9BCR6_9MICC</name>
<dbReference type="Proteomes" id="UP000310458">
    <property type="component" value="Unassembled WGS sequence"/>
</dbReference>
<comment type="pathway">
    <text evidence="1">Cell wall biogenesis; cell wall polysaccharide biosynthesis.</text>
</comment>
<reference evidence="6 7" key="1">
    <citation type="submission" date="2019-05" db="EMBL/GenBank/DDBJ databases">
        <title>Nesterenkonia sp. GY074 isolated from the Southern Atlantic Ocean.</title>
        <authorList>
            <person name="Zhang G."/>
        </authorList>
    </citation>
    <scope>NUCLEOTIDE SEQUENCE [LARGE SCALE GENOMIC DNA]</scope>
    <source>
        <strain evidence="6 7">GY074</strain>
    </source>
</reference>
<dbReference type="GO" id="GO:0016757">
    <property type="term" value="F:glycosyltransferase activity"/>
    <property type="evidence" value="ECO:0007669"/>
    <property type="project" value="UniProtKB-KW"/>
</dbReference>
<keyword evidence="7" id="KW-1185">Reference proteome</keyword>
<protein>
    <submittedName>
        <fullName evidence="6">Glycosyltransferase</fullName>
    </submittedName>
</protein>
<evidence type="ECO:0000256" key="4">
    <source>
        <dbReference type="ARBA" id="ARBA00022679"/>
    </source>
</evidence>
<evidence type="ECO:0000256" key="2">
    <source>
        <dbReference type="ARBA" id="ARBA00006739"/>
    </source>
</evidence>
<sequence length="350" mass="38150">MVSPRDRSRGRGEVSLAKLSVTVIVVARNYHGDLLACLKHLKDLDTKPAEVLIVGAQWDDPAVQTARQQFPEFHFLPDEPAEGASNPSHDLGVAASAGDVVVFIDDTSRAEPSWLNELMMPYEDESVAGVSGRVANGIPGEATNGISEIGCLLPNGNLTDNFGADPGRPIEVDHVPSTNVSFRRTALESIGGIRRIGYPGRGGRELTDAALRLRAKGGRLIFQPAAVVEAPAAGRTDEKNRMSYRFCYTERRDHVMVLLRALGWRDPLTYRFLWTTVREQPNHVRKFVQSLGRTHPDGSRRRLRERLAAPEPLTWIPVELSGLAAGFPAAFAARRNDLIGAGQANSGAPP</sequence>
<keyword evidence="4 6" id="KW-0808">Transferase</keyword>
<dbReference type="InterPro" id="IPR001173">
    <property type="entry name" value="Glyco_trans_2-like"/>
</dbReference>
<evidence type="ECO:0000256" key="3">
    <source>
        <dbReference type="ARBA" id="ARBA00022676"/>
    </source>
</evidence>
<keyword evidence="3" id="KW-0328">Glycosyltransferase</keyword>
<dbReference type="AlphaFoldDB" id="A0A5R9BCR6"/>
<dbReference type="SUPFAM" id="SSF53448">
    <property type="entry name" value="Nucleotide-diphospho-sugar transferases"/>
    <property type="match status" value="1"/>
</dbReference>
<dbReference type="Pfam" id="PF00535">
    <property type="entry name" value="Glycos_transf_2"/>
    <property type="match status" value="1"/>
</dbReference>
<dbReference type="InterPro" id="IPR029044">
    <property type="entry name" value="Nucleotide-diphossugar_trans"/>
</dbReference>
<comment type="similarity">
    <text evidence="2">Belongs to the glycosyltransferase 2 family.</text>
</comment>
<gene>
    <name evidence="6" type="ORF">FEF26_08010</name>
</gene>
<proteinExistence type="inferred from homology"/>
<accession>A0A5R9BCR6</accession>